<evidence type="ECO:0000256" key="1">
    <source>
        <dbReference type="SAM" id="Phobius"/>
    </source>
</evidence>
<keyword evidence="1" id="KW-1133">Transmembrane helix</keyword>
<gene>
    <name evidence="2" type="ORF">AOZ06_05290</name>
</gene>
<dbReference type="AlphaFoldDB" id="A0A0N9HT73"/>
<dbReference type="EMBL" id="CP012752">
    <property type="protein sequence ID" value="ALG06418.1"/>
    <property type="molecule type" value="Genomic_DNA"/>
</dbReference>
<feature type="transmembrane region" description="Helical" evidence="1">
    <location>
        <begin position="37"/>
        <end position="60"/>
    </location>
</feature>
<evidence type="ECO:0000313" key="2">
    <source>
        <dbReference type="EMBL" id="ALG06418.1"/>
    </source>
</evidence>
<dbReference type="Proteomes" id="UP000063699">
    <property type="component" value="Chromosome"/>
</dbReference>
<keyword evidence="1" id="KW-0472">Membrane</keyword>
<sequence>MPPSFTITYIVIGGYLGAVVSAATRGKWTSGSKWSEVGQPVAVTMACAMLWPGMVILLFISHFPAGRAVLDRILFGPGARDNE</sequence>
<accession>A0A0N9HT73</accession>
<keyword evidence="1" id="KW-0812">Transmembrane</keyword>
<proteinExistence type="predicted"/>
<reference evidence="2 3" key="1">
    <citation type="submission" date="2015-07" db="EMBL/GenBank/DDBJ databases">
        <title>Genome sequencing of Kibdelosporangium phytohabitans.</title>
        <authorList>
            <person name="Qin S."/>
            <person name="Xing K."/>
        </authorList>
    </citation>
    <scope>NUCLEOTIDE SEQUENCE [LARGE SCALE GENOMIC DNA]</scope>
    <source>
        <strain evidence="2 3">KLBMP1111</strain>
    </source>
</reference>
<feature type="transmembrane region" description="Helical" evidence="1">
    <location>
        <begin position="6"/>
        <end position="25"/>
    </location>
</feature>
<name>A0A0N9HT73_9PSEU</name>
<evidence type="ECO:0000313" key="3">
    <source>
        <dbReference type="Proteomes" id="UP000063699"/>
    </source>
</evidence>
<organism evidence="2 3">
    <name type="scientific">Kibdelosporangium phytohabitans</name>
    <dbReference type="NCBI Taxonomy" id="860235"/>
    <lineage>
        <taxon>Bacteria</taxon>
        <taxon>Bacillati</taxon>
        <taxon>Actinomycetota</taxon>
        <taxon>Actinomycetes</taxon>
        <taxon>Pseudonocardiales</taxon>
        <taxon>Pseudonocardiaceae</taxon>
        <taxon>Kibdelosporangium</taxon>
    </lineage>
</organism>
<dbReference type="KEGG" id="kphy:AOZ06_05290"/>
<keyword evidence="3" id="KW-1185">Reference proteome</keyword>
<protein>
    <submittedName>
        <fullName evidence="2">Uncharacterized protein</fullName>
    </submittedName>
</protein>